<name>A0ABD3VKK0_SINWO</name>
<dbReference type="Proteomes" id="UP001634394">
    <property type="component" value="Unassembled WGS sequence"/>
</dbReference>
<comment type="caution">
    <text evidence="1">The sequence shown here is derived from an EMBL/GenBank/DDBJ whole genome shotgun (WGS) entry which is preliminary data.</text>
</comment>
<reference evidence="1 2" key="1">
    <citation type="submission" date="2024-11" db="EMBL/GenBank/DDBJ databases">
        <title>Chromosome-level genome assembly of the freshwater bivalve Anodonta woodiana.</title>
        <authorList>
            <person name="Chen X."/>
        </authorList>
    </citation>
    <scope>NUCLEOTIDE SEQUENCE [LARGE SCALE GENOMIC DNA]</scope>
    <source>
        <strain evidence="1">MN2024</strain>
        <tissue evidence="1">Gills</tissue>
    </source>
</reference>
<dbReference type="AlphaFoldDB" id="A0ABD3VKK0"/>
<organism evidence="1 2">
    <name type="scientific">Sinanodonta woodiana</name>
    <name type="common">Chinese pond mussel</name>
    <name type="synonym">Anodonta woodiana</name>
    <dbReference type="NCBI Taxonomy" id="1069815"/>
    <lineage>
        <taxon>Eukaryota</taxon>
        <taxon>Metazoa</taxon>
        <taxon>Spiralia</taxon>
        <taxon>Lophotrochozoa</taxon>
        <taxon>Mollusca</taxon>
        <taxon>Bivalvia</taxon>
        <taxon>Autobranchia</taxon>
        <taxon>Heteroconchia</taxon>
        <taxon>Palaeoheterodonta</taxon>
        <taxon>Unionida</taxon>
        <taxon>Unionoidea</taxon>
        <taxon>Unionidae</taxon>
        <taxon>Unioninae</taxon>
        <taxon>Sinanodonta</taxon>
    </lineage>
</organism>
<proteinExistence type="predicted"/>
<protein>
    <submittedName>
        <fullName evidence="1">Uncharacterized protein</fullName>
    </submittedName>
</protein>
<evidence type="ECO:0000313" key="1">
    <source>
        <dbReference type="EMBL" id="KAL3862116.1"/>
    </source>
</evidence>
<sequence length="102" mass="11453">MLEHDSSLLAVGIDARQFIDNNIDNISPTQLSSFIRSVMSFYEKVTAKMLAKFPFNDQILKALVEDVLHLCDRIVTANDRVKLKMSSGTFQLYPASGLPSFK</sequence>
<gene>
    <name evidence="1" type="ORF">ACJMK2_008108</name>
</gene>
<keyword evidence="2" id="KW-1185">Reference proteome</keyword>
<evidence type="ECO:0000313" key="2">
    <source>
        <dbReference type="Proteomes" id="UP001634394"/>
    </source>
</evidence>
<accession>A0ABD3VKK0</accession>
<dbReference type="EMBL" id="JBJQND010000011">
    <property type="protein sequence ID" value="KAL3862116.1"/>
    <property type="molecule type" value="Genomic_DNA"/>
</dbReference>